<keyword evidence="1" id="KW-0472">Membrane</keyword>
<evidence type="ECO:0008006" key="4">
    <source>
        <dbReference type="Google" id="ProtNLM"/>
    </source>
</evidence>
<reference evidence="2 3" key="1">
    <citation type="submission" date="2024-02" db="EMBL/GenBank/DDBJ databases">
        <title>Rhodopirellula caenicola NBRC 110016.</title>
        <authorList>
            <person name="Ichikawa N."/>
            <person name="Katano-Makiyama Y."/>
            <person name="Hidaka K."/>
        </authorList>
    </citation>
    <scope>NUCLEOTIDE SEQUENCE [LARGE SCALE GENOMIC DNA]</scope>
    <source>
        <strain evidence="2 3">NBRC 110016</strain>
    </source>
</reference>
<gene>
    <name evidence="2" type="ORF">Rcae01_00006</name>
</gene>
<keyword evidence="3" id="KW-1185">Reference proteome</keyword>
<dbReference type="RefSeq" id="WP_345681607.1">
    <property type="nucleotide sequence ID" value="NZ_BAABRO010000001.1"/>
</dbReference>
<keyword evidence="1" id="KW-0812">Transmembrane</keyword>
<organism evidence="2 3">
    <name type="scientific">Novipirellula caenicola</name>
    <dbReference type="NCBI Taxonomy" id="1536901"/>
    <lineage>
        <taxon>Bacteria</taxon>
        <taxon>Pseudomonadati</taxon>
        <taxon>Planctomycetota</taxon>
        <taxon>Planctomycetia</taxon>
        <taxon>Pirellulales</taxon>
        <taxon>Pirellulaceae</taxon>
        <taxon>Novipirellula</taxon>
    </lineage>
</organism>
<evidence type="ECO:0000313" key="2">
    <source>
        <dbReference type="EMBL" id="GAA5504567.1"/>
    </source>
</evidence>
<dbReference type="Proteomes" id="UP001416858">
    <property type="component" value="Unassembled WGS sequence"/>
</dbReference>
<name>A0ABP9VH73_9BACT</name>
<evidence type="ECO:0000256" key="1">
    <source>
        <dbReference type="SAM" id="Phobius"/>
    </source>
</evidence>
<comment type="caution">
    <text evidence="2">The sequence shown here is derived from an EMBL/GenBank/DDBJ whole genome shotgun (WGS) entry which is preliminary data.</text>
</comment>
<dbReference type="EMBL" id="BAABRO010000001">
    <property type="protein sequence ID" value="GAA5504567.1"/>
    <property type="molecule type" value="Genomic_DNA"/>
</dbReference>
<keyword evidence="1" id="KW-1133">Transmembrane helix</keyword>
<protein>
    <recommendedName>
        <fullName evidence="4">DUF304 domain-containing protein</fullName>
    </recommendedName>
</protein>
<feature type="transmembrane region" description="Helical" evidence="1">
    <location>
        <begin position="29"/>
        <end position="50"/>
    </location>
</feature>
<proteinExistence type="predicted"/>
<feature type="transmembrane region" description="Helical" evidence="1">
    <location>
        <begin position="62"/>
        <end position="85"/>
    </location>
</feature>
<accession>A0ABP9VH73</accession>
<sequence>MIDVSIASDDSVTSIEVALGSAAEEREIAVVQFAVMCVGLVMVLPDIHLARFPHDGFASAELVFRFAFAGLWIAIGIFASSRIFFPPIPISLHFTPHQIRYDSGRPGLQYLCNTYGERLHPVWSRLIQKRIRWQLHRDDLDASGFHFTQSDGVLHLQTRSGPLGFGSCMPKQIHVSLYEAIQAWVKAEPVNAPKQVSRAFANRQSFVRAE</sequence>
<evidence type="ECO:0000313" key="3">
    <source>
        <dbReference type="Proteomes" id="UP001416858"/>
    </source>
</evidence>